<evidence type="ECO:0000256" key="1">
    <source>
        <dbReference type="ARBA" id="ARBA00004141"/>
    </source>
</evidence>
<feature type="transmembrane region" description="Helical" evidence="5">
    <location>
        <begin position="70"/>
        <end position="92"/>
    </location>
</feature>
<keyword evidence="2 5" id="KW-0812">Transmembrane</keyword>
<accession>A0A7S3JLG4</accession>
<dbReference type="PANTHER" id="PTHR14255">
    <property type="entry name" value="CEREBLON"/>
    <property type="match status" value="1"/>
</dbReference>
<organism evidence="6">
    <name type="scientific">Euplotes harpa</name>
    <dbReference type="NCBI Taxonomy" id="151035"/>
    <lineage>
        <taxon>Eukaryota</taxon>
        <taxon>Sar</taxon>
        <taxon>Alveolata</taxon>
        <taxon>Ciliophora</taxon>
        <taxon>Intramacronucleata</taxon>
        <taxon>Spirotrichea</taxon>
        <taxon>Hypotrichia</taxon>
        <taxon>Euplotida</taxon>
        <taxon>Euplotidae</taxon>
        <taxon>Euplotes</taxon>
    </lineage>
</organism>
<evidence type="ECO:0000256" key="5">
    <source>
        <dbReference type="SAM" id="Phobius"/>
    </source>
</evidence>
<protein>
    <submittedName>
        <fullName evidence="6">Uncharacterized protein</fullName>
    </submittedName>
</protein>
<dbReference type="EMBL" id="HBII01036638">
    <property type="protein sequence ID" value="CAE0356601.1"/>
    <property type="molecule type" value="Transcribed_RNA"/>
</dbReference>
<name>A0A7S3JLG4_9SPIT</name>
<dbReference type="GO" id="GO:0031464">
    <property type="term" value="C:Cul4A-RING E3 ubiquitin ligase complex"/>
    <property type="evidence" value="ECO:0007669"/>
    <property type="project" value="TreeGrafter"/>
</dbReference>
<feature type="transmembrane region" description="Helical" evidence="5">
    <location>
        <begin position="132"/>
        <end position="153"/>
    </location>
</feature>
<keyword evidence="4 5" id="KW-0472">Membrane</keyword>
<proteinExistence type="predicted"/>
<feature type="transmembrane region" description="Helical" evidence="5">
    <location>
        <begin position="36"/>
        <end position="58"/>
    </location>
</feature>
<dbReference type="PANTHER" id="PTHR14255:SF3">
    <property type="entry name" value="SULFITE EXPORTER TAUE_SAFE FAMILY PROTEIN 5-RELATED"/>
    <property type="match status" value="1"/>
</dbReference>
<dbReference type="GO" id="GO:0016567">
    <property type="term" value="P:protein ubiquitination"/>
    <property type="evidence" value="ECO:0007669"/>
    <property type="project" value="TreeGrafter"/>
</dbReference>
<evidence type="ECO:0000256" key="2">
    <source>
        <dbReference type="ARBA" id="ARBA00022692"/>
    </source>
</evidence>
<feature type="transmembrane region" description="Helical" evidence="5">
    <location>
        <begin position="99"/>
        <end position="120"/>
    </location>
</feature>
<reference evidence="6" key="1">
    <citation type="submission" date="2021-01" db="EMBL/GenBank/DDBJ databases">
        <authorList>
            <person name="Corre E."/>
            <person name="Pelletier E."/>
            <person name="Niang G."/>
            <person name="Scheremetjew M."/>
            <person name="Finn R."/>
            <person name="Kale V."/>
            <person name="Holt S."/>
            <person name="Cochrane G."/>
            <person name="Meng A."/>
            <person name="Brown T."/>
            <person name="Cohen L."/>
        </authorList>
    </citation>
    <scope>NUCLEOTIDE SEQUENCE</scope>
    <source>
        <strain evidence="6">FSP1.4</strain>
    </source>
</reference>
<sequence>MICISKLKTIYNHKKKVGYKFAEGDIKWENKIIFQMLFTALLGGILSGMVGLGGGVIFNPLLLEFGVNPLVSSATGMYMVMLATLSSSILFTMEGKMNFPFAIWFGIFMCFATIIGIRSVDKAIRKYGRPSLIVIILAAVIIVGTIVTPVMSFSEIRKEYEQGISIFAFNSYC</sequence>
<evidence type="ECO:0000313" key="6">
    <source>
        <dbReference type="EMBL" id="CAE0356601.1"/>
    </source>
</evidence>
<dbReference type="AlphaFoldDB" id="A0A7S3JLG4"/>
<evidence type="ECO:0000256" key="3">
    <source>
        <dbReference type="ARBA" id="ARBA00022989"/>
    </source>
</evidence>
<dbReference type="InterPro" id="IPR002781">
    <property type="entry name" value="TM_pro_TauE-like"/>
</dbReference>
<evidence type="ECO:0000256" key="4">
    <source>
        <dbReference type="ARBA" id="ARBA00023136"/>
    </source>
</evidence>
<dbReference type="Pfam" id="PF01925">
    <property type="entry name" value="TauE"/>
    <property type="match status" value="1"/>
</dbReference>
<dbReference type="GO" id="GO:0016020">
    <property type="term" value="C:membrane"/>
    <property type="evidence" value="ECO:0007669"/>
    <property type="project" value="UniProtKB-SubCell"/>
</dbReference>
<keyword evidence="3 5" id="KW-1133">Transmembrane helix</keyword>
<gene>
    <name evidence="6" type="ORF">EHAR0213_LOCUS15518</name>
</gene>
<comment type="subcellular location">
    <subcellularLocation>
        <location evidence="1">Membrane</location>
        <topology evidence="1">Multi-pass membrane protein</topology>
    </subcellularLocation>
</comment>